<evidence type="ECO:0000313" key="2">
    <source>
        <dbReference type="Proteomes" id="UP000807025"/>
    </source>
</evidence>
<accession>A0A9P5ZV66</accession>
<organism evidence="1 2">
    <name type="scientific">Pleurotus eryngii</name>
    <name type="common">Boletus of the steppes</name>
    <dbReference type="NCBI Taxonomy" id="5323"/>
    <lineage>
        <taxon>Eukaryota</taxon>
        <taxon>Fungi</taxon>
        <taxon>Dikarya</taxon>
        <taxon>Basidiomycota</taxon>
        <taxon>Agaricomycotina</taxon>
        <taxon>Agaricomycetes</taxon>
        <taxon>Agaricomycetidae</taxon>
        <taxon>Agaricales</taxon>
        <taxon>Pleurotineae</taxon>
        <taxon>Pleurotaceae</taxon>
        <taxon>Pleurotus</taxon>
    </lineage>
</organism>
<reference evidence="1" key="1">
    <citation type="submission" date="2020-11" db="EMBL/GenBank/DDBJ databases">
        <authorList>
            <consortium name="DOE Joint Genome Institute"/>
            <person name="Ahrendt S."/>
            <person name="Riley R."/>
            <person name="Andreopoulos W."/>
            <person name="Labutti K."/>
            <person name="Pangilinan J."/>
            <person name="Ruiz-Duenas F.J."/>
            <person name="Barrasa J.M."/>
            <person name="Sanchez-Garcia M."/>
            <person name="Camarero S."/>
            <person name="Miyauchi S."/>
            <person name="Serrano A."/>
            <person name="Linde D."/>
            <person name="Babiker R."/>
            <person name="Drula E."/>
            <person name="Ayuso-Fernandez I."/>
            <person name="Pacheco R."/>
            <person name="Padilla G."/>
            <person name="Ferreira P."/>
            <person name="Barriuso J."/>
            <person name="Kellner H."/>
            <person name="Castanera R."/>
            <person name="Alfaro M."/>
            <person name="Ramirez L."/>
            <person name="Pisabarro A.G."/>
            <person name="Kuo A."/>
            <person name="Tritt A."/>
            <person name="Lipzen A."/>
            <person name="He G."/>
            <person name="Yan M."/>
            <person name="Ng V."/>
            <person name="Cullen D."/>
            <person name="Martin F."/>
            <person name="Rosso M.-N."/>
            <person name="Henrissat B."/>
            <person name="Hibbett D."/>
            <person name="Martinez A.T."/>
            <person name="Grigoriev I.V."/>
        </authorList>
    </citation>
    <scope>NUCLEOTIDE SEQUENCE</scope>
    <source>
        <strain evidence="1">ATCC 90797</strain>
    </source>
</reference>
<proteinExistence type="predicted"/>
<gene>
    <name evidence="1" type="ORF">BDN71DRAFT_1449176</name>
</gene>
<dbReference type="EMBL" id="MU154575">
    <property type="protein sequence ID" value="KAF9494276.1"/>
    <property type="molecule type" value="Genomic_DNA"/>
</dbReference>
<sequence length="68" mass="7891">MRALTESTWWRTSCTDNGGTIKQYLRFKIVFPQHHEVEVRMEKAYYPLHGFSSSPASLKSLYNGSHLT</sequence>
<name>A0A9P5ZV66_PLEER</name>
<comment type="caution">
    <text evidence="1">The sequence shown here is derived from an EMBL/GenBank/DDBJ whole genome shotgun (WGS) entry which is preliminary data.</text>
</comment>
<keyword evidence="2" id="KW-1185">Reference proteome</keyword>
<dbReference type="Proteomes" id="UP000807025">
    <property type="component" value="Unassembled WGS sequence"/>
</dbReference>
<evidence type="ECO:0000313" key="1">
    <source>
        <dbReference type="EMBL" id="KAF9494276.1"/>
    </source>
</evidence>
<protein>
    <submittedName>
        <fullName evidence="1">Uncharacterized protein</fullName>
    </submittedName>
</protein>
<dbReference type="AlphaFoldDB" id="A0A9P5ZV66"/>